<keyword evidence="3" id="KW-0408">Iron</keyword>
<evidence type="ECO:0000256" key="3">
    <source>
        <dbReference type="ARBA" id="ARBA00023004"/>
    </source>
</evidence>
<proteinExistence type="predicted"/>
<dbReference type="InterPro" id="IPR009056">
    <property type="entry name" value="Cyt_c-like_dom"/>
</dbReference>
<protein>
    <submittedName>
        <fullName evidence="6">Unannotated protein</fullName>
    </submittedName>
</protein>
<keyword evidence="4" id="KW-0472">Membrane</keyword>
<dbReference type="GO" id="GO:0009055">
    <property type="term" value="F:electron transfer activity"/>
    <property type="evidence" value="ECO:0007669"/>
    <property type="project" value="InterPro"/>
</dbReference>
<sequence>MLVAASTQSAVGWVIAVLVGFGFVAYIYANTRAAKPEVGSEIALAANRKPLDDDQVLETTRLDRSLLFALSMLGIIAVALPLYWLAEPARITNAAEGFTIRSEKRGTELFAANCARCHGPGGTGGIIATSITDDAGAFVANVSWKAPALTAVLSRFSEEEVTEILNYGRNGVMPAWGAPGGGPLTVNNLRDLIIYLRTVQLPEASMRASVDGGIRDGAKGVMLSERPTLKDALDAANRLSDPAAKAAAVKAANVDIETSLDAFVKQISDPASPFFASIYGKLVFSNTAAQGAYSCARCHTTGWSYNATQVTNTAGTPLAVKYSDGNGWFGPSLQGGATTRKFNTSATHAAFITGGSEKGKKYGNAGIGSGQMPGFGPLIDDTVKVTYPAILTEAEIQAVVAYERSMQ</sequence>
<evidence type="ECO:0000256" key="1">
    <source>
        <dbReference type="ARBA" id="ARBA00022617"/>
    </source>
</evidence>
<feature type="transmembrane region" description="Helical" evidence="4">
    <location>
        <begin position="12"/>
        <end position="29"/>
    </location>
</feature>
<accession>A0A6J6V272</accession>
<dbReference type="PROSITE" id="PS51007">
    <property type="entry name" value="CYTC"/>
    <property type="match status" value="2"/>
</dbReference>
<dbReference type="Pfam" id="PF13442">
    <property type="entry name" value="Cytochrome_CBB3"/>
    <property type="match status" value="1"/>
</dbReference>
<dbReference type="InterPro" id="IPR036909">
    <property type="entry name" value="Cyt_c-like_dom_sf"/>
</dbReference>
<keyword evidence="2" id="KW-0479">Metal-binding</keyword>
<organism evidence="6">
    <name type="scientific">freshwater metagenome</name>
    <dbReference type="NCBI Taxonomy" id="449393"/>
    <lineage>
        <taxon>unclassified sequences</taxon>
        <taxon>metagenomes</taxon>
        <taxon>ecological metagenomes</taxon>
    </lineage>
</organism>
<dbReference type="GO" id="GO:0046872">
    <property type="term" value="F:metal ion binding"/>
    <property type="evidence" value="ECO:0007669"/>
    <property type="project" value="UniProtKB-KW"/>
</dbReference>
<feature type="transmembrane region" description="Helical" evidence="4">
    <location>
        <begin position="66"/>
        <end position="86"/>
    </location>
</feature>
<evidence type="ECO:0000259" key="5">
    <source>
        <dbReference type="PROSITE" id="PS51007"/>
    </source>
</evidence>
<evidence type="ECO:0000313" key="6">
    <source>
        <dbReference type="EMBL" id="CAB4766242.1"/>
    </source>
</evidence>
<dbReference type="SUPFAM" id="SSF46626">
    <property type="entry name" value="Cytochrome c"/>
    <property type="match status" value="2"/>
</dbReference>
<keyword evidence="1" id="KW-0349">Heme</keyword>
<evidence type="ECO:0000256" key="2">
    <source>
        <dbReference type="ARBA" id="ARBA00022723"/>
    </source>
</evidence>
<keyword evidence="4" id="KW-1133">Transmembrane helix</keyword>
<dbReference type="AlphaFoldDB" id="A0A6J6V272"/>
<dbReference type="Gene3D" id="1.10.760.10">
    <property type="entry name" value="Cytochrome c-like domain"/>
    <property type="match status" value="2"/>
</dbReference>
<reference evidence="6" key="1">
    <citation type="submission" date="2020-05" db="EMBL/GenBank/DDBJ databases">
        <authorList>
            <person name="Chiriac C."/>
            <person name="Salcher M."/>
            <person name="Ghai R."/>
            <person name="Kavagutti S V."/>
        </authorList>
    </citation>
    <scope>NUCLEOTIDE SEQUENCE</scope>
</reference>
<evidence type="ECO:0000256" key="4">
    <source>
        <dbReference type="SAM" id="Phobius"/>
    </source>
</evidence>
<keyword evidence="4" id="KW-0812">Transmembrane</keyword>
<feature type="domain" description="Cytochrome c" evidence="5">
    <location>
        <begin position="101"/>
        <end position="200"/>
    </location>
</feature>
<feature type="domain" description="Cytochrome c" evidence="5">
    <location>
        <begin position="275"/>
        <end position="407"/>
    </location>
</feature>
<dbReference type="EMBL" id="CAEZYR010000144">
    <property type="protein sequence ID" value="CAB4766242.1"/>
    <property type="molecule type" value="Genomic_DNA"/>
</dbReference>
<dbReference type="GO" id="GO:0020037">
    <property type="term" value="F:heme binding"/>
    <property type="evidence" value="ECO:0007669"/>
    <property type="project" value="InterPro"/>
</dbReference>
<gene>
    <name evidence="6" type="ORF">UFOPK2754_02801</name>
</gene>
<name>A0A6J6V272_9ZZZZ</name>